<feature type="compositionally biased region" description="Basic and acidic residues" evidence="1">
    <location>
        <begin position="1"/>
        <end position="25"/>
    </location>
</feature>
<sequence length="41" mass="4738">MVREGRRQEAGGRFLKGERNSDSPRKLFPYTRKACNPSVSR</sequence>
<accession>A0AAW9R1Z1</accession>
<evidence type="ECO:0000313" key="2">
    <source>
        <dbReference type="EMBL" id="MEG3440304.1"/>
    </source>
</evidence>
<dbReference type="EMBL" id="JBAFSM010000088">
    <property type="protein sequence ID" value="MEG3440304.1"/>
    <property type="molecule type" value="Genomic_DNA"/>
</dbReference>
<dbReference type="RefSeq" id="WP_332867772.1">
    <property type="nucleotide sequence ID" value="NZ_JBAFSM010000088.1"/>
</dbReference>
<feature type="region of interest" description="Disordered" evidence="1">
    <location>
        <begin position="1"/>
        <end position="41"/>
    </location>
</feature>
<gene>
    <name evidence="2" type="ORF">V0288_24465</name>
</gene>
<keyword evidence="3" id="KW-1185">Reference proteome</keyword>
<comment type="caution">
    <text evidence="2">The sequence shown here is derived from an EMBL/GenBank/DDBJ whole genome shotgun (WGS) entry which is preliminary data.</text>
</comment>
<protein>
    <submittedName>
        <fullName evidence="2">Uncharacterized protein</fullName>
    </submittedName>
</protein>
<name>A0AAW9R1Z1_9CHRO</name>
<reference evidence="2 3" key="1">
    <citation type="submission" date="2024-01" db="EMBL/GenBank/DDBJ databases">
        <title>Genomic insights into the taxonomy and metabolism of the cyanobacterium Pannus brasiliensis CCIBt3594.</title>
        <authorList>
            <person name="Machado M."/>
            <person name="Botero N.B."/>
            <person name="Andreote A.P.D."/>
            <person name="Feitosa A.M.T."/>
            <person name="Popin R."/>
            <person name="Sivonen K."/>
            <person name="Fiore M.F."/>
        </authorList>
    </citation>
    <scope>NUCLEOTIDE SEQUENCE [LARGE SCALE GENOMIC DNA]</scope>
    <source>
        <strain evidence="2 3">CCIBt3594</strain>
    </source>
</reference>
<proteinExistence type="predicted"/>
<dbReference type="AlphaFoldDB" id="A0AAW9R1Z1"/>
<evidence type="ECO:0000256" key="1">
    <source>
        <dbReference type="SAM" id="MobiDB-lite"/>
    </source>
</evidence>
<dbReference type="Proteomes" id="UP001328733">
    <property type="component" value="Unassembled WGS sequence"/>
</dbReference>
<organism evidence="2 3">
    <name type="scientific">Pannus brasiliensis CCIBt3594</name>
    <dbReference type="NCBI Taxonomy" id="1427578"/>
    <lineage>
        <taxon>Bacteria</taxon>
        <taxon>Bacillati</taxon>
        <taxon>Cyanobacteriota</taxon>
        <taxon>Cyanophyceae</taxon>
        <taxon>Oscillatoriophycideae</taxon>
        <taxon>Chroococcales</taxon>
        <taxon>Microcystaceae</taxon>
        <taxon>Pannus</taxon>
    </lineage>
</organism>
<evidence type="ECO:0000313" key="3">
    <source>
        <dbReference type="Proteomes" id="UP001328733"/>
    </source>
</evidence>